<feature type="transmembrane region" description="Helical" evidence="5">
    <location>
        <begin position="416"/>
        <end position="434"/>
    </location>
</feature>
<dbReference type="GO" id="GO:0016020">
    <property type="term" value="C:membrane"/>
    <property type="evidence" value="ECO:0007669"/>
    <property type="project" value="UniProtKB-SubCell"/>
</dbReference>
<sequence length="469" mass="50780">MPVFTPHPIHGLLVLFLLIFPIMLGVLPFQELLIVTVCKELNGTTTTLEDDYETCSQRGDVQAIAASWAISFHVFQEIPGICALIVSGHFVDVFGRKAAMFSATVSLCILSAAYLYASTTEVPLYLFYGVYTLFGLCGGIPLIRMSCLAYIVDTTEPLKRTKYFMYLDSVLALSACLAPLLSGLIAKEYGFTTVFTIQLILSCLLLVHLTFFFPSIPVKPHGDNKSIQQVFTDSVKGTITTVGAISQFPASVTLIIILIALAILTSGLQVRFLFYPAKRFGWDSLDVGSFVFFGSFLKITWLVGVLPRLMRWIGGEKVATEVFVLRVGIWFSVMGEIGYALAPNGVVFTGVAVLYSVGSVVAPTVRSLLSTMVSPSHQGRLLGSIQIFESVSALFASVAVSVLYQMTVGSFPQAVFFGMAIVMAVAATTSLIFLSKEGVAAMEMGAMPLLSSEVESSDETTEETPLLQP</sequence>
<feature type="transmembrane region" description="Helical" evidence="5">
    <location>
        <begin position="381"/>
        <end position="404"/>
    </location>
</feature>
<dbReference type="Proteomes" id="UP000193642">
    <property type="component" value="Unassembled WGS sequence"/>
</dbReference>
<dbReference type="InterPro" id="IPR011701">
    <property type="entry name" value="MFS"/>
</dbReference>
<dbReference type="PROSITE" id="PS50850">
    <property type="entry name" value="MFS"/>
    <property type="match status" value="1"/>
</dbReference>
<dbReference type="EMBL" id="MCGO01000070">
    <property type="protein sequence ID" value="ORY32754.1"/>
    <property type="molecule type" value="Genomic_DNA"/>
</dbReference>
<feature type="transmembrane region" description="Helical" evidence="5">
    <location>
        <begin position="163"/>
        <end position="185"/>
    </location>
</feature>
<feature type="transmembrane region" description="Helical" evidence="5">
    <location>
        <begin position="12"/>
        <end position="29"/>
    </location>
</feature>
<feature type="domain" description="Major facilitator superfamily (MFS) profile" evidence="6">
    <location>
        <begin position="17"/>
        <end position="438"/>
    </location>
</feature>
<dbReference type="InterPro" id="IPR036259">
    <property type="entry name" value="MFS_trans_sf"/>
</dbReference>
<feature type="transmembrane region" description="Helical" evidence="5">
    <location>
        <begin position="191"/>
        <end position="213"/>
    </location>
</feature>
<comment type="subcellular location">
    <subcellularLocation>
        <location evidence="1">Membrane</location>
        <topology evidence="1">Multi-pass membrane protein</topology>
    </subcellularLocation>
</comment>
<dbReference type="AlphaFoldDB" id="A0A1Y2BDA2"/>
<feature type="transmembrane region" description="Helical" evidence="5">
    <location>
        <begin position="347"/>
        <end position="369"/>
    </location>
</feature>
<protein>
    <submittedName>
        <fullName evidence="7">MFS general substrate transporter</fullName>
    </submittedName>
</protein>
<reference evidence="7 8" key="1">
    <citation type="submission" date="2016-07" db="EMBL/GenBank/DDBJ databases">
        <title>Pervasive Adenine N6-methylation of Active Genes in Fungi.</title>
        <authorList>
            <consortium name="DOE Joint Genome Institute"/>
            <person name="Mondo S.J."/>
            <person name="Dannebaum R.O."/>
            <person name="Kuo R.C."/>
            <person name="Labutti K."/>
            <person name="Haridas S."/>
            <person name="Kuo A."/>
            <person name="Salamov A."/>
            <person name="Ahrendt S.R."/>
            <person name="Lipzen A."/>
            <person name="Sullivan W."/>
            <person name="Andreopoulos W.B."/>
            <person name="Clum A."/>
            <person name="Lindquist E."/>
            <person name="Daum C."/>
            <person name="Ramamoorthy G.K."/>
            <person name="Gryganskyi A."/>
            <person name="Culley D."/>
            <person name="Magnuson J.K."/>
            <person name="James T.Y."/>
            <person name="O'Malley M.A."/>
            <person name="Stajich J.E."/>
            <person name="Spatafora J.W."/>
            <person name="Visel A."/>
            <person name="Grigoriev I.V."/>
        </authorList>
    </citation>
    <scope>NUCLEOTIDE SEQUENCE [LARGE SCALE GENOMIC DNA]</scope>
    <source>
        <strain evidence="7 8">JEL800</strain>
    </source>
</reference>
<keyword evidence="8" id="KW-1185">Reference proteome</keyword>
<dbReference type="Gene3D" id="1.20.1250.20">
    <property type="entry name" value="MFS general substrate transporter like domains"/>
    <property type="match status" value="1"/>
</dbReference>
<evidence type="ECO:0000313" key="7">
    <source>
        <dbReference type="EMBL" id="ORY32754.1"/>
    </source>
</evidence>
<evidence type="ECO:0000256" key="1">
    <source>
        <dbReference type="ARBA" id="ARBA00004141"/>
    </source>
</evidence>
<feature type="transmembrane region" description="Helical" evidence="5">
    <location>
        <begin position="287"/>
        <end position="306"/>
    </location>
</feature>
<evidence type="ECO:0000259" key="6">
    <source>
        <dbReference type="PROSITE" id="PS50850"/>
    </source>
</evidence>
<feature type="transmembrane region" description="Helical" evidence="5">
    <location>
        <begin position="128"/>
        <end position="151"/>
    </location>
</feature>
<evidence type="ECO:0000313" key="8">
    <source>
        <dbReference type="Proteomes" id="UP000193642"/>
    </source>
</evidence>
<keyword evidence="3 5" id="KW-1133">Transmembrane helix</keyword>
<dbReference type="PANTHER" id="PTHR23507:SF1">
    <property type="entry name" value="FI18259P1-RELATED"/>
    <property type="match status" value="1"/>
</dbReference>
<organism evidence="7 8">
    <name type="scientific">Rhizoclosmatium globosum</name>
    <dbReference type="NCBI Taxonomy" id="329046"/>
    <lineage>
        <taxon>Eukaryota</taxon>
        <taxon>Fungi</taxon>
        <taxon>Fungi incertae sedis</taxon>
        <taxon>Chytridiomycota</taxon>
        <taxon>Chytridiomycota incertae sedis</taxon>
        <taxon>Chytridiomycetes</taxon>
        <taxon>Chytridiales</taxon>
        <taxon>Chytriomycetaceae</taxon>
        <taxon>Rhizoclosmatium</taxon>
    </lineage>
</organism>
<feature type="transmembrane region" description="Helical" evidence="5">
    <location>
        <begin position="98"/>
        <end position="116"/>
    </location>
</feature>
<gene>
    <name evidence="7" type="ORF">BCR33DRAFT_723409</name>
</gene>
<dbReference type="GO" id="GO:0022857">
    <property type="term" value="F:transmembrane transporter activity"/>
    <property type="evidence" value="ECO:0007669"/>
    <property type="project" value="InterPro"/>
</dbReference>
<keyword evidence="4 5" id="KW-0472">Membrane</keyword>
<accession>A0A1Y2BDA2</accession>
<name>A0A1Y2BDA2_9FUNG</name>
<dbReference type="Pfam" id="PF07690">
    <property type="entry name" value="MFS_1"/>
    <property type="match status" value="1"/>
</dbReference>
<feature type="transmembrane region" description="Helical" evidence="5">
    <location>
        <begin position="318"/>
        <end position="341"/>
    </location>
</feature>
<evidence type="ECO:0000256" key="4">
    <source>
        <dbReference type="ARBA" id="ARBA00023136"/>
    </source>
</evidence>
<dbReference type="InterPro" id="IPR020846">
    <property type="entry name" value="MFS_dom"/>
</dbReference>
<evidence type="ECO:0000256" key="5">
    <source>
        <dbReference type="SAM" id="Phobius"/>
    </source>
</evidence>
<evidence type="ECO:0000256" key="3">
    <source>
        <dbReference type="ARBA" id="ARBA00022989"/>
    </source>
</evidence>
<comment type="caution">
    <text evidence="7">The sequence shown here is derived from an EMBL/GenBank/DDBJ whole genome shotgun (WGS) entry which is preliminary data.</text>
</comment>
<proteinExistence type="predicted"/>
<dbReference type="SUPFAM" id="SSF103473">
    <property type="entry name" value="MFS general substrate transporter"/>
    <property type="match status" value="1"/>
</dbReference>
<feature type="transmembrane region" description="Helical" evidence="5">
    <location>
        <begin position="252"/>
        <end position="275"/>
    </location>
</feature>
<dbReference type="PANTHER" id="PTHR23507">
    <property type="entry name" value="ZGC:174356"/>
    <property type="match status" value="1"/>
</dbReference>
<evidence type="ECO:0000256" key="2">
    <source>
        <dbReference type="ARBA" id="ARBA00022692"/>
    </source>
</evidence>
<keyword evidence="2 5" id="KW-0812">Transmembrane</keyword>
<dbReference type="OrthoDB" id="3026777at2759"/>